<organism evidence="4 5">
    <name type="scientific">Chionoecetes opilio</name>
    <name type="common">Atlantic snow crab</name>
    <name type="synonym">Cancer opilio</name>
    <dbReference type="NCBI Taxonomy" id="41210"/>
    <lineage>
        <taxon>Eukaryota</taxon>
        <taxon>Metazoa</taxon>
        <taxon>Ecdysozoa</taxon>
        <taxon>Arthropoda</taxon>
        <taxon>Crustacea</taxon>
        <taxon>Multicrustacea</taxon>
        <taxon>Malacostraca</taxon>
        <taxon>Eumalacostraca</taxon>
        <taxon>Eucarida</taxon>
        <taxon>Decapoda</taxon>
        <taxon>Pleocyemata</taxon>
        <taxon>Brachyura</taxon>
        <taxon>Eubrachyura</taxon>
        <taxon>Majoidea</taxon>
        <taxon>Majidae</taxon>
        <taxon>Chionoecetes</taxon>
    </lineage>
</organism>
<evidence type="ECO:0000313" key="4">
    <source>
        <dbReference type="EMBL" id="KAG0715901.1"/>
    </source>
</evidence>
<protein>
    <submittedName>
        <fullName evidence="4">Anti-lipopolysaccharide factor</fullName>
    </submittedName>
</protein>
<evidence type="ECO:0000313" key="5">
    <source>
        <dbReference type="Proteomes" id="UP000770661"/>
    </source>
</evidence>
<dbReference type="InterPro" id="IPR038539">
    <property type="entry name" value="Anti-LPS_factor/Scygonadin_sf"/>
</dbReference>
<keyword evidence="5" id="KW-1185">Reference proteome</keyword>
<dbReference type="EMBL" id="JACEEZ010019239">
    <property type="protein sequence ID" value="KAG0715901.1"/>
    <property type="molecule type" value="Genomic_DNA"/>
</dbReference>
<dbReference type="GO" id="GO:0042742">
    <property type="term" value="P:defense response to bacterium"/>
    <property type="evidence" value="ECO:0007669"/>
    <property type="project" value="UniProtKB-KW"/>
</dbReference>
<dbReference type="InterPro" id="IPR024509">
    <property type="entry name" value="Anti-LPS_factor/Scygonadin"/>
</dbReference>
<evidence type="ECO:0000256" key="3">
    <source>
        <dbReference type="SAM" id="SignalP"/>
    </source>
</evidence>
<comment type="caution">
    <text evidence="4">The sequence shown here is derived from an EMBL/GenBank/DDBJ whole genome shotgun (WGS) entry which is preliminary data.</text>
</comment>
<sequence>MTRLSLFLFVVAIATVAPCQGGWGDIIFDRVKNVLVEEGTTEVLDKICNFRVLPRLRGVELYFKGDLWCPGWTSIRGESFTRSRTRVVNKAIEDFAKKALKAGLILEADAQTLLNA</sequence>
<keyword evidence="3" id="KW-0732">Signal</keyword>
<evidence type="ECO:0000256" key="1">
    <source>
        <dbReference type="ARBA" id="ARBA00022529"/>
    </source>
</evidence>
<dbReference type="Proteomes" id="UP000770661">
    <property type="component" value="Unassembled WGS sequence"/>
</dbReference>
<keyword evidence="2" id="KW-0044">Antibiotic</keyword>
<reference evidence="4" key="1">
    <citation type="submission" date="2020-07" db="EMBL/GenBank/DDBJ databases">
        <title>The High-quality genome of the commercially important snow crab, Chionoecetes opilio.</title>
        <authorList>
            <person name="Jeong J.-H."/>
            <person name="Ryu S."/>
        </authorList>
    </citation>
    <scope>NUCLEOTIDE SEQUENCE</scope>
    <source>
        <strain evidence="4">MADBK_172401_WGS</strain>
        <tissue evidence="4">Digestive gland</tissue>
    </source>
</reference>
<accession>A0A8J4Y361</accession>
<feature type="signal peptide" evidence="3">
    <location>
        <begin position="1"/>
        <end position="21"/>
    </location>
</feature>
<dbReference type="Pfam" id="PF11630">
    <property type="entry name" value="Anti-LPS-SCYG"/>
    <property type="match status" value="1"/>
</dbReference>
<keyword evidence="1" id="KW-0929">Antimicrobial</keyword>
<evidence type="ECO:0000256" key="2">
    <source>
        <dbReference type="ARBA" id="ARBA00023022"/>
    </source>
</evidence>
<feature type="chain" id="PRO_5035161052" evidence="3">
    <location>
        <begin position="22"/>
        <end position="116"/>
    </location>
</feature>
<name>A0A8J4Y361_CHIOP</name>
<dbReference type="Gene3D" id="3.30.160.320">
    <property type="match status" value="1"/>
</dbReference>
<dbReference type="AlphaFoldDB" id="A0A8J4Y361"/>
<gene>
    <name evidence="4" type="primary">ALF_0</name>
    <name evidence="4" type="ORF">GWK47_001201</name>
</gene>
<dbReference type="OrthoDB" id="6367024at2759"/>
<proteinExistence type="predicted"/>